<evidence type="ECO:0000313" key="2">
    <source>
        <dbReference type="Proteomes" id="UP001589575"/>
    </source>
</evidence>
<accession>A0ABV5G6E0</accession>
<reference evidence="1 2" key="1">
    <citation type="submission" date="2024-09" db="EMBL/GenBank/DDBJ databases">
        <authorList>
            <person name="Sun Q."/>
            <person name="Mori K."/>
        </authorList>
    </citation>
    <scope>NUCLEOTIDE SEQUENCE [LARGE SCALE GENOMIC DNA]</scope>
    <source>
        <strain evidence="1 2">CCM 7609</strain>
    </source>
</reference>
<dbReference type="Proteomes" id="UP001589575">
    <property type="component" value="Unassembled WGS sequence"/>
</dbReference>
<dbReference type="EMBL" id="JBHMFI010000002">
    <property type="protein sequence ID" value="MFB9074507.1"/>
    <property type="molecule type" value="Genomic_DNA"/>
</dbReference>
<comment type="caution">
    <text evidence="1">The sequence shown here is derived from an EMBL/GenBank/DDBJ whole genome shotgun (WGS) entry which is preliminary data.</text>
</comment>
<proteinExistence type="predicted"/>
<sequence length="53" mass="5560">MVADVVQRLHQPGPDQELLDDLAAGAGVMFKVVDLAVRGGPVVHHVDDGLACQ</sequence>
<name>A0ABV5G6E0_9MICC</name>
<evidence type="ECO:0000313" key="1">
    <source>
        <dbReference type="EMBL" id="MFB9074507.1"/>
    </source>
</evidence>
<organism evidence="1 2">
    <name type="scientific">Citricoccus parietis</name>
    <dbReference type="NCBI Taxonomy" id="592307"/>
    <lineage>
        <taxon>Bacteria</taxon>
        <taxon>Bacillati</taxon>
        <taxon>Actinomycetota</taxon>
        <taxon>Actinomycetes</taxon>
        <taxon>Micrococcales</taxon>
        <taxon>Micrococcaceae</taxon>
        <taxon>Citricoccus</taxon>
    </lineage>
</organism>
<keyword evidence="2" id="KW-1185">Reference proteome</keyword>
<protein>
    <submittedName>
        <fullName evidence="1">Uncharacterized protein</fullName>
    </submittedName>
</protein>
<gene>
    <name evidence="1" type="ORF">ACFFX0_26255</name>
</gene>